<evidence type="ECO:0000313" key="5">
    <source>
        <dbReference type="EMBL" id="BBH94574.1"/>
    </source>
</evidence>
<dbReference type="FunFam" id="3.40.50.12780:FF:000003">
    <property type="entry name" value="Long-chain-fatty-acid--CoA ligase FadD"/>
    <property type="match status" value="1"/>
</dbReference>
<evidence type="ECO:0000256" key="1">
    <source>
        <dbReference type="ARBA" id="ARBA00006432"/>
    </source>
</evidence>
<evidence type="ECO:0000256" key="2">
    <source>
        <dbReference type="ARBA" id="ARBA00022598"/>
    </source>
</evidence>
<dbReference type="Pfam" id="PF00501">
    <property type="entry name" value="AMP-binding"/>
    <property type="match status" value="1"/>
</dbReference>
<dbReference type="GO" id="GO:0031956">
    <property type="term" value="F:medium-chain fatty acid-CoA ligase activity"/>
    <property type="evidence" value="ECO:0007669"/>
    <property type="project" value="TreeGrafter"/>
</dbReference>
<dbReference type="PANTHER" id="PTHR43201">
    <property type="entry name" value="ACYL-COA SYNTHETASE"/>
    <property type="match status" value="1"/>
</dbReference>
<dbReference type="Pfam" id="PF13193">
    <property type="entry name" value="AMP-binding_C"/>
    <property type="match status" value="1"/>
</dbReference>
<reference evidence="5" key="1">
    <citation type="submission" date="2018-12" db="EMBL/GenBank/DDBJ databases">
        <title>Novel natural products biosynthetic potential of the class Ktedonobacteria.</title>
        <authorList>
            <person name="Zheng Y."/>
            <person name="Saitou A."/>
            <person name="Wang C.M."/>
            <person name="Toyoda A."/>
            <person name="Minakuchi Y."/>
            <person name="Sekiguchi Y."/>
            <person name="Ueda K."/>
            <person name="Takano H."/>
            <person name="Sakai Y."/>
            <person name="Yokota A."/>
            <person name="Yabe S."/>
        </authorList>
    </citation>
    <scope>NUCLEOTIDE SEQUENCE</scope>
    <source>
        <strain evidence="5">A3-2</strain>
    </source>
</reference>
<dbReference type="AlphaFoldDB" id="A0A455T7C0"/>
<dbReference type="InterPro" id="IPR045851">
    <property type="entry name" value="AMP-bd_C_sf"/>
</dbReference>
<dbReference type="Gene3D" id="3.40.50.12780">
    <property type="entry name" value="N-terminal domain of ligase-like"/>
    <property type="match status" value="1"/>
</dbReference>
<dbReference type="SUPFAM" id="SSF56801">
    <property type="entry name" value="Acetyl-CoA synthetase-like"/>
    <property type="match status" value="1"/>
</dbReference>
<gene>
    <name evidence="5" type="ORF">KTA_27730</name>
</gene>
<dbReference type="GO" id="GO:0006631">
    <property type="term" value="P:fatty acid metabolic process"/>
    <property type="evidence" value="ECO:0007669"/>
    <property type="project" value="TreeGrafter"/>
</dbReference>
<proteinExistence type="inferred from homology"/>
<comment type="similarity">
    <text evidence="1">Belongs to the ATP-dependent AMP-binding enzyme family.</text>
</comment>
<organism evidence="5">
    <name type="scientific">Thermogemmatispora argillosa</name>
    <dbReference type="NCBI Taxonomy" id="2045280"/>
    <lineage>
        <taxon>Bacteria</taxon>
        <taxon>Bacillati</taxon>
        <taxon>Chloroflexota</taxon>
        <taxon>Ktedonobacteria</taxon>
        <taxon>Thermogemmatisporales</taxon>
        <taxon>Thermogemmatisporaceae</taxon>
        <taxon>Thermogemmatispora</taxon>
    </lineage>
</organism>
<keyword evidence="2" id="KW-0436">Ligase</keyword>
<dbReference type="CDD" id="cd05917">
    <property type="entry name" value="FACL_like_2"/>
    <property type="match status" value="1"/>
</dbReference>
<dbReference type="InterPro" id="IPR025110">
    <property type="entry name" value="AMP-bd_C"/>
</dbReference>
<dbReference type="FunFam" id="3.30.300.30:FF:000008">
    <property type="entry name" value="2,3-dihydroxybenzoate-AMP ligase"/>
    <property type="match status" value="1"/>
</dbReference>
<dbReference type="EMBL" id="AP019377">
    <property type="protein sequence ID" value="BBH94574.1"/>
    <property type="molecule type" value="Genomic_DNA"/>
</dbReference>
<accession>A0A455T7C0</accession>
<sequence length="602" mass="66808">MGVVLPVLERPVVWFTVTGESTMTQSSASGGATAPVARQWSYASGPSDVPLLGLTIGDLFDQTVERFPDHPALIVRHQGIRLTYRQLQAEVNRCAKGLMRLGVQKGERVGIWAPNCAEWCITQFATAKIGAILVNINPAYRLHEVEYALTQSGCKALITAAAFKSSDYIEMLTSLAPELASCAPGELRAARLPELRLIVQLGEQSVPGMLRWSELLAQAETVSDEALQARQREQEFDDPINIQYTSGTTGYPKGATLSHHNILNNGYFVARLQGFTHEDRLCIPVPLYHCFGMVMGNLGCVTHGATMVYPAESFEPRAVLEAVQEERCTALYGVPTMFIAELEHPDFERFDLRSLRTGVMAGSPCPVEVMRKVIEKMHMKQVEICYGMTETSPVSTQTRLNDPVEKRVSTVGQVHPHLEIKIIDPASGKVVPVGQPGELCTRGYSVMLGYWNNPEATAQAIDRARWMHTGDLAVMDADGYINIVGRIKDMIIRGGENVYPREIEEFLYTHPKISDVQVIGVPDAKYGEEIMAWIKLKPGEQATPEEIRAFCQGKIAHYKIPRYIKFVDSFPMTVTGKIQKFIMREQAIQELGLQEAARIQTA</sequence>
<dbReference type="InterPro" id="IPR042099">
    <property type="entry name" value="ANL_N_sf"/>
</dbReference>
<dbReference type="PROSITE" id="PS00455">
    <property type="entry name" value="AMP_BINDING"/>
    <property type="match status" value="1"/>
</dbReference>
<name>A0A455T7C0_9CHLR</name>
<dbReference type="InterPro" id="IPR020845">
    <property type="entry name" value="AMP-binding_CS"/>
</dbReference>
<evidence type="ECO:0000259" key="4">
    <source>
        <dbReference type="Pfam" id="PF13193"/>
    </source>
</evidence>
<feature type="domain" description="AMP-dependent synthetase/ligase" evidence="3">
    <location>
        <begin position="60"/>
        <end position="451"/>
    </location>
</feature>
<evidence type="ECO:0000259" key="3">
    <source>
        <dbReference type="Pfam" id="PF00501"/>
    </source>
</evidence>
<feature type="domain" description="AMP-binding enzyme C-terminal" evidence="4">
    <location>
        <begin position="502"/>
        <end position="577"/>
    </location>
</feature>
<dbReference type="Gene3D" id="3.30.300.30">
    <property type="match status" value="1"/>
</dbReference>
<protein>
    <submittedName>
        <fullName evidence="5">AMP-binding protein</fullName>
    </submittedName>
</protein>
<dbReference type="NCBIfam" id="NF009233">
    <property type="entry name" value="PRK12583.1"/>
    <property type="match status" value="1"/>
</dbReference>
<dbReference type="PANTHER" id="PTHR43201:SF5">
    <property type="entry name" value="MEDIUM-CHAIN ACYL-COA LIGASE ACSF2, MITOCHONDRIAL"/>
    <property type="match status" value="1"/>
</dbReference>
<dbReference type="InterPro" id="IPR000873">
    <property type="entry name" value="AMP-dep_synth/lig_dom"/>
</dbReference>